<sequence>MLIFFFCFADSLPPFKELNLEISFSGLHPKNNYFKSYPIIGFHSCAKKRIKVIQKFREKYVVLAFENLNNTHYISKHCPQLIIDQSEINRITKIAPNGYFDFYLNNFSMNQTVDAGGFDKDTNMGILYTDYLISISNDNFVVKPLNSLKLDRSLPVIVVSINFYLFIENGFNNNPNHFLPNHHFLPSYIPYYSFLTFIPAIFMCIIWSRKSKANHIPLLSNFYKISLFIPNTLLFGSSGLIIIIQTVAYFFVKNSQPIQISFFNNLVFLSLLLPISLRVFQGRIMNLYVGEADFASASLGTVFFPHATAVIFNAFNVLIFHSYRFQNAFYFSFLFFSYLAILFIVTRGIGYYTLAILPKDFHLLFEREQEIGPQTFQNNPIKMPNIFSLLIYGILVAAWFSKMADHLLLVSMNLAEFDINLVFTFFFTFLSFSALFSCIRTRYRTSGKKERGSWQEDHILYNVVAALFVSIYMFADMIFIRKVNCFEMLLHSFGMIYTTFGIIFECGSAISFLFAFIQVYFSILRYQTK</sequence>
<keyword evidence="1" id="KW-0472">Membrane</keyword>
<feature type="transmembrane region" description="Helical" evidence="1">
    <location>
        <begin position="329"/>
        <end position="357"/>
    </location>
</feature>
<feature type="transmembrane region" description="Helical" evidence="1">
    <location>
        <begin position="301"/>
        <end position="323"/>
    </location>
</feature>
<dbReference type="EMBL" id="JAPFFF010000008">
    <property type="protein sequence ID" value="KAK8884150.1"/>
    <property type="molecule type" value="Genomic_DNA"/>
</dbReference>
<keyword evidence="3" id="KW-1185">Reference proteome</keyword>
<gene>
    <name evidence="2" type="ORF">M9Y10_043256</name>
</gene>
<keyword evidence="1" id="KW-0812">Transmembrane</keyword>
<accession>A0ABR2K245</accession>
<protein>
    <recommendedName>
        <fullName evidence="4">Intimal thickness related receptor IRP domain-containing protein</fullName>
    </recommendedName>
</protein>
<feature type="transmembrane region" description="Helical" evidence="1">
    <location>
        <begin position="383"/>
        <end position="401"/>
    </location>
</feature>
<reference evidence="2 3" key="1">
    <citation type="submission" date="2024-04" db="EMBL/GenBank/DDBJ databases">
        <title>Tritrichomonas musculus Genome.</title>
        <authorList>
            <person name="Alves-Ferreira E."/>
            <person name="Grigg M."/>
            <person name="Lorenzi H."/>
            <person name="Galac M."/>
        </authorList>
    </citation>
    <scope>NUCLEOTIDE SEQUENCE [LARGE SCALE GENOMIC DNA]</scope>
    <source>
        <strain evidence="2 3">EAF2021</strain>
    </source>
</reference>
<keyword evidence="1" id="KW-1133">Transmembrane helix</keyword>
<evidence type="ECO:0000313" key="2">
    <source>
        <dbReference type="EMBL" id="KAK8884150.1"/>
    </source>
</evidence>
<evidence type="ECO:0000313" key="3">
    <source>
        <dbReference type="Proteomes" id="UP001470230"/>
    </source>
</evidence>
<organism evidence="2 3">
    <name type="scientific">Tritrichomonas musculus</name>
    <dbReference type="NCBI Taxonomy" id="1915356"/>
    <lineage>
        <taxon>Eukaryota</taxon>
        <taxon>Metamonada</taxon>
        <taxon>Parabasalia</taxon>
        <taxon>Tritrichomonadida</taxon>
        <taxon>Tritrichomonadidae</taxon>
        <taxon>Tritrichomonas</taxon>
    </lineage>
</organism>
<name>A0ABR2K245_9EUKA</name>
<feature type="transmembrane region" description="Helical" evidence="1">
    <location>
        <begin position="500"/>
        <end position="523"/>
    </location>
</feature>
<feature type="transmembrane region" description="Helical" evidence="1">
    <location>
        <begin position="459"/>
        <end position="480"/>
    </location>
</feature>
<feature type="transmembrane region" description="Helical" evidence="1">
    <location>
        <begin position="421"/>
        <end position="439"/>
    </location>
</feature>
<dbReference type="Proteomes" id="UP001470230">
    <property type="component" value="Unassembled WGS sequence"/>
</dbReference>
<comment type="caution">
    <text evidence="2">The sequence shown here is derived from an EMBL/GenBank/DDBJ whole genome shotgun (WGS) entry which is preliminary data.</text>
</comment>
<feature type="transmembrane region" description="Helical" evidence="1">
    <location>
        <begin position="258"/>
        <end position="280"/>
    </location>
</feature>
<proteinExistence type="predicted"/>
<feature type="transmembrane region" description="Helical" evidence="1">
    <location>
        <begin position="191"/>
        <end position="208"/>
    </location>
</feature>
<feature type="transmembrane region" description="Helical" evidence="1">
    <location>
        <begin position="228"/>
        <end position="252"/>
    </location>
</feature>
<evidence type="ECO:0008006" key="4">
    <source>
        <dbReference type="Google" id="ProtNLM"/>
    </source>
</evidence>
<evidence type="ECO:0000256" key="1">
    <source>
        <dbReference type="SAM" id="Phobius"/>
    </source>
</evidence>